<dbReference type="Gene3D" id="3.30.70.120">
    <property type="match status" value="1"/>
</dbReference>
<accession>A0A9D2RV35</accession>
<organism evidence="1 2">
    <name type="scientific">Candidatus Blautia faecavium</name>
    <dbReference type="NCBI Taxonomy" id="2838487"/>
    <lineage>
        <taxon>Bacteria</taxon>
        <taxon>Bacillati</taxon>
        <taxon>Bacillota</taxon>
        <taxon>Clostridia</taxon>
        <taxon>Lachnospirales</taxon>
        <taxon>Lachnospiraceae</taxon>
        <taxon>Blautia</taxon>
    </lineage>
</organism>
<name>A0A9D2RV35_9FIRM</name>
<dbReference type="InterPro" id="IPR015867">
    <property type="entry name" value="N-reg_PII/ATP_PRibTrfase_C"/>
</dbReference>
<proteinExistence type="predicted"/>
<reference evidence="1" key="1">
    <citation type="journal article" date="2021" name="PeerJ">
        <title>Extensive microbial diversity within the chicken gut microbiome revealed by metagenomics and culture.</title>
        <authorList>
            <person name="Gilroy R."/>
            <person name="Ravi A."/>
            <person name="Getino M."/>
            <person name="Pursley I."/>
            <person name="Horton D.L."/>
            <person name="Alikhan N.F."/>
            <person name="Baker D."/>
            <person name="Gharbi K."/>
            <person name="Hall N."/>
            <person name="Watson M."/>
            <person name="Adriaenssens E.M."/>
            <person name="Foster-Nyarko E."/>
            <person name="Jarju S."/>
            <person name="Secka A."/>
            <person name="Antonio M."/>
            <person name="Oren A."/>
            <person name="Chaudhuri R.R."/>
            <person name="La Ragione R."/>
            <person name="Hildebrand F."/>
            <person name="Pallen M.J."/>
        </authorList>
    </citation>
    <scope>NUCLEOTIDE SEQUENCE</scope>
    <source>
        <strain evidence="1">ChiSjej1B19-5720</strain>
    </source>
</reference>
<protein>
    <submittedName>
        <fullName evidence="1">P-II family nitrogen regulator</fullName>
    </submittedName>
</protein>
<evidence type="ECO:0000313" key="2">
    <source>
        <dbReference type="Proteomes" id="UP000823842"/>
    </source>
</evidence>
<dbReference type="GO" id="GO:0030234">
    <property type="term" value="F:enzyme regulator activity"/>
    <property type="evidence" value="ECO:0007669"/>
    <property type="project" value="InterPro"/>
</dbReference>
<dbReference type="InterPro" id="IPR002187">
    <property type="entry name" value="N-reg_PII"/>
</dbReference>
<dbReference type="Proteomes" id="UP000823842">
    <property type="component" value="Unassembled WGS sequence"/>
</dbReference>
<gene>
    <name evidence="1" type="ORF">IAA06_00540</name>
</gene>
<dbReference type="AlphaFoldDB" id="A0A9D2RV35"/>
<sequence>MSNVYMMATITDRKYAPDFLDFYKENQIEVSFVALGRGTANSEILDCFGLESAEKTMMLSIVTEEVWKKLKRGMERELKIDVPGTGISFTVPLSSIGGKRELLFLTENQNFEKGEETVLKGTTHELLVVIANQGYSDVVMEAARGAGAAGGTSLHAKGIGMKGAEKFLGVSLVSDKEIVLIVTKTEQKNEIMKAVMKKAGVDTKVQAIVFSLPVTGTAGLRLIEDCGE</sequence>
<dbReference type="EMBL" id="DWYZ01000013">
    <property type="protein sequence ID" value="HJB27271.1"/>
    <property type="molecule type" value="Genomic_DNA"/>
</dbReference>
<reference evidence="1" key="2">
    <citation type="submission" date="2021-04" db="EMBL/GenBank/DDBJ databases">
        <authorList>
            <person name="Gilroy R."/>
        </authorList>
    </citation>
    <scope>NUCLEOTIDE SEQUENCE</scope>
    <source>
        <strain evidence="1">ChiSjej1B19-5720</strain>
    </source>
</reference>
<dbReference type="GO" id="GO:0006808">
    <property type="term" value="P:regulation of nitrogen utilization"/>
    <property type="evidence" value="ECO:0007669"/>
    <property type="project" value="InterPro"/>
</dbReference>
<evidence type="ECO:0000313" key="1">
    <source>
        <dbReference type="EMBL" id="HJB27271.1"/>
    </source>
</evidence>
<dbReference type="SUPFAM" id="SSF54913">
    <property type="entry name" value="GlnB-like"/>
    <property type="match status" value="1"/>
</dbReference>
<dbReference type="InterPro" id="IPR011322">
    <property type="entry name" value="N-reg_PII-like_a/b"/>
</dbReference>
<dbReference type="PROSITE" id="PS51343">
    <property type="entry name" value="PII_GLNB_DOM"/>
    <property type="match status" value="1"/>
</dbReference>
<comment type="caution">
    <text evidence="1">The sequence shown here is derived from an EMBL/GenBank/DDBJ whole genome shotgun (WGS) entry which is preliminary data.</text>
</comment>